<feature type="binding site" evidence="4">
    <location>
        <position position="286"/>
    </location>
    <ligand>
        <name>3'-phosphoadenylyl sulfate</name>
        <dbReference type="ChEBI" id="CHEBI:58339"/>
    </ligand>
</feature>
<name>A0A182V7B7_ANOME</name>
<dbReference type="VEuPathDB" id="VectorBase:AMEM010094"/>
<feature type="binding site" evidence="4">
    <location>
        <begin position="412"/>
        <end position="416"/>
    </location>
    <ligand>
        <name>3'-phosphoadenylyl sulfate</name>
        <dbReference type="ChEBI" id="CHEBI:58339"/>
    </ligand>
</feature>
<keyword evidence="6" id="KW-1133">Transmembrane helix</keyword>
<evidence type="ECO:0000256" key="6">
    <source>
        <dbReference type="SAM" id="Phobius"/>
    </source>
</evidence>
<sequence>MCIDREQCASTGQRVQHFASAAAAPDPPKCCQRRPKQRMCDLPSEPLQYTAIDMQHRQLNRTIAIATGLLMCAVYVLYTFHACLLSGLHRSLRQVSGLATNPSPHTNVRVLHQSPSAQPAAGGTTLAPTTQLPHVRILGSLVRIVPLTVEDGATAGKRPPAAPLRLVSPAATNTTDGSPKYRFLRQQGLRPSRHLPDALIIGVKKSGTRALLEFVRLHPDVRAAGCEVHFFDRHYAKGLAWYRHHMPPTIEGQITMEKTPSYFITREAPRRVRHMNPATRLLVVVRDPVTRAISDYTQARSKKRDMKRFEELAFTNGSAGGVVDTSWGPVRIGVYARYLERWLEHFPPAQLLFVSGERLIADPAVEIGRVQDFLGLKRVVNEKHFYFNSTKGFPCLLKSEERSSPHCLGKTKGRNHPHIDGAAIDRLREFYRPFNQKFYHLTGINFGWP</sequence>
<dbReference type="VEuPathDB" id="VectorBase:AMEM21_005166"/>
<dbReference type="GO" id="GO:0008467">
    <property type="term" value="F:[heparan sulfate]-glucosamine 3-sulfotransferase activity"/>
    <property type="evidence" value="ECO:0007669"/>
    <property type="project" value="TreeGrafter"/>
</dbReference>
<proteinExistence type="predicted"/>
<evidence type="ECO:0000256" key="4">
    <source>
        <dbReference type="PIRSR" id="PIRSR637359-2"/>
    </source>
</evidence>
<feature type="active site" description="For sulfotransferase activity" evidence="3">
    <location>
        <position position="205"/>
    </location>
</feature>
<dbReference type="PANTHER" id="PTHR10605">
    <property type="entry name" value="HEPARAN SULFATE SULFOTRANSFERASE"/>
    <property type="match status" value="1"/>
</dbReference>
<evidence type="ECO:0000256" key="3">
    <source>
        <dbReference type="PIRSR" id="PIRSR637359-1"/>
    </source>
</evidence>
<evidence type="ECO:0000313" key="8">
    <source>
        <dbReference type="EnsemblMetazoa" id="AMEM010094-PA"/>
    </source>
</evidence>
<dbReference type="Proteomes" id="UP000075903">
    <property type="component" value="Unassembled WGS sequence"/>
</dbReference>
<dbReference type="Gene3D" id="3.40.50.300">
    <property type="entry name" value="P-loop containing nucleotide triphosphate hydrolases"/>
    <property type="match status" value="1"/>
</dbReference>
<dbReference type="SUPFAM" id="SSF52540">
    <property type="entry name" value="P-loop containing nucleoside triphosphate hydrolases"/>
    <property type="match status" value="1"/>
</dbReference>
<feature type="binding site" evidence="4">
    <location>
        <position position="294"/>
    </location>
    <ligand>
        <name>3'-phosphoadenylyl sulfate</name>
        <dbReference type="ChEBI" id="CHEBI:58339"/>
    </ligand>
</feature>
<protein>
    <recommendedName>
        <fullName evidence="7">Sulfotransferase domain-containing protein</fullName>
    </recommendedName>
</protein>
<dbReference type="AlphaFoldDB" id="A0A182V7B7"/>
<reference evidence="8" key="1">
    <citation type="submission" date="2020-05" db="UniProtKB">
        <authorList>
            <consortium name="EnsemblMetazoa"/>
        </authorList>
    </citation>
    <scope>IDENTIFICATION</scope>
    <source>
        <strain evidence="8">MAF</strain>
    </source>
</reference>
<feature type="domain" description="Sulfotransferase" evidence="7">
    <location>
        <begin position="196"/>
        <end position="436"/>
    </location>
</feature>
<feature type="binding site" evidence="4">
    <location>
        <begin position="205"/>
        <end position="209"/>
    </location>
    <ligand>
        <name>3'-phosphoadenylyl sulfate</name>
        <dbReference type="ChEBI" id="CHEBI:58339"/>
    </ligand>
</feature>
<dbReference type="InterPro" id="IPR000863">
    <property type="entry name" value="Sulfotransferase_dom"/>
</dbReference>
<dbReference type="STRING" id="30066.A0A182V7B7"/>
<evidence type="ECO:0000256" key="1">
    <source>
        <dbReference type="ARBA" id="ARBA00022679"/>
    </source>
</evidence>
<keyword evidence="2" id="KW-0325">Glycoprotein</keyword>
<dbReference type="InterPro" id="IPR037359">
    <property type="entry name" value="NST/OST"/>
</dbReference>
<feature type="disulfide bond" evidence="5">
    <location>
        <begin position="395"/>
        <end position="407"/>
    </location>
</feature>
<dbReference type="InterPro" id="IPR027417">
    <property type="entry name" value="P-loop_NTPase"/>
</dbReference>
<keyword evidence="9" id="KW-1185">Reference proteome</keyword>
<accession>A0A182V7B7</accession>
<keyword evidence="6" id="KW-0472">Membrane</keyword>
<dbReference type="GO" id="GO:0000139">
    <property type="term" value="C:Golgi membrane"/>
    <property type="evidence" value="ECO:0007669"/>
    <property type="project" value="UniProtKB-SubCell"/>
</dbReference>
<evidence type="ECO:0000256" key="5">
    <source>
        <dbReference type="PIRSR" id="PIRSR637359-3"/>
    </source>
</evidence>
<dbReference type="PANTHER" id="PTHR10605:SF72">
    <property type="entry name" value="HEPARAN SULFATE 3-O SULFOTRANSFERASE-B, ISOFORM A"/>
    <property type="match status" value="1"/>
</dbReference>
<keyword evidence="5" id="KW-1015">Disulfide bond</keyword>
<keyword evidence="1" id="KW-0808">Transferase</keyword>
<keyword evidence="6" id="KW-0812">Transmembrane</keyword>
<feature type="transmembrane region" description="Helical" evidence="6">
    <location>
        <begin position="63"/>
        <end position="88"/>
    </location>
</feature>
<evidence type="ECO:0000313" key="9">
    <source>
        <dbReference type="Proteomes" id="UP000075903"/>
    </source>
</evidence>
<organism evidence="8 9">
    <name type="scientific">Anopheles merus</name>
    <name type="common">Mosquito</name>
    <dbReference type="NCBI Taxonomy" id="30066"/>
    <lineage>
        <taxon>Eukaryota</taxon>
        <taxon>Metazoa</taxon>
        <taxon>Ecdysozoa</taxon>
        <taxon>Arthropoda</taxon>
        <taxon>Hexapoda</taxon>
        <taxon>Insecta</taxon>
        <taxon>Pterygota</taxon>
        <taxon>Neoptera</taxon>
        <taxon>Endopterygota</taxon>
        <taxon>Diptera</taxon>
        <taxon>Nematocera</taxon>
        <taxon>Culicoidea</taxon>
        <taxon>Culicidae</taxon>
        <taxon>Anophelinae</taxon>
        <taxon>Anopheles</taxon>
    </lineage>
</organism>
<dbReference type="EnsemblMetazoa" id="AMEM010094-RA">
    <property type="protein sequence ID" value="AMEM010094-PA"/>
    <property type="gene ID" value="AMEM010094"/>
</dbReference>
<dbReference type="Pfam" id="PF00685">
    <property type="entry name" value="Sulfotransfer_1"/>
    <property type="match status" value="1"/>
</dbReference>
<evidence type="ECO:0000256" key="2">
    <source>
        <dbReference type="ARBA" id="ARBA00023180"/>
    </source>
</evidence>
<evidence type="ECO:0000259" key="7">
    <source>
        <dbReference type="Pfam" id="PF00685"/>
    </source>
</evidence>